<evidence type="ECO:0000256" key="1">
    <source>
        <dbReference type="SAM" id="MobiDB-lite"/>
    </source>
</evidence>
<protein>
    <submittedName>
        <fullName evidence="2">cDNA FLJ27061 fis, clone SPL00925</fullName>
    </submittedName>
</protein>
<dbReference type="AlphaFoldDB" id="Q6ZNV4"/>
<sequence>MPTLFTPIQRGTGNSSQSDQAKERHKMHPNRKRRSQIISLQKSKIKHLGIHLTREVKDLYKKNHKTLLKEIIDDTNKGRTNIIKTAILPKAIYKFHTISIKLQLSSVMEVEKSILKFIWNQKKKKKERKKPK</sequence>
<reference evidence="2" key="1">
    <citation type="submission" date="2003-07" db="EMBL/GenBank/DDBJ databases">
        <title>NEDO human cDNA sequencing project.</title>
        <authorList>
            <person name="Kanehori K."/>
            <person name="Ishibashi T."/>
            <person name="Chiba Y."/>
            <person name="Fujimori K."/>
            <person name="Hiraoka S."/>
            <person name="Tanai H."/>
            <person name="Watanabe S."/>
            <person name="Ishida S."/>
            <person name="Ono Y."/>
            <person name="Hotuta T."/>
            <person name="Watanabe M."/>
            <person name="Suzuki Y."/>
            <person name="Hata H."/>
            <person name="Nakagawa K."/>
            <person name="Mizuno S."/>
            <person name="Morinaga M."/>
            <person name="Kawamura M."/>
            <person name="Sugiyama T."/>
            <person name="Irie R."/>
            <person name="Otsuki T."/>
            <person name="Sato H."/>
            <person name="Nishikawa T."/>
            <person name="Sugiyama A."/>
            <person name="Kawakami B."/>
            <person name="Nagai K."/>
            <person name="Isogai T."/>
            <person name="Sugano S."/>
        </authorList>
    </citation>
    <scope>NUCLEOTIDE SEQUENCE</scope>
    <source>
        <tissue evidence="2">Spleen</tissue>
    </source>
</reference>
<proteinExistence type="evidence at transcript level"/>
<organism evidence="2">
    <name type="scientific">Homo sapiens</name>
    <name type="common">Human</name>
    <dbReference type="NCBI Taxonomy" id="9606"/>
    <lineage>
        <taxon>Eukaryota</taxon>
        <taxon>Metazoa</taxon>
        <taxon>Chordata</taxon>
        <taxon>Craniata</taxon>
        <taxon>Vertebrata</taxon>
        <taxon>Euteleostomi</taxon>
        <taxon>Mammalia</taxon>
        <taxon>Eutheria</taxon>
        <taxon>Euarchontoglires</taxon>
        <taxon>Primates</taxon>
        <taxon>Haplorrhini</taxon>
        <taxon>Catarrhini</taxon>
        <taxon>Hominidae</taxon>
        <taxon>Homo</taxon>
    </lineage>
</organism>
<accession>Q6ZNV4</accession>
<evidence type="ECO:0000313" key="2">
    <source>
        <dbReference type="EMBL" id="BAC85383.1"/>
    </source>
</evidence>
<dbReference type="EMBL" id="AK130571">
    <property type="protein sequence ID" value="BAC85383.1"/>
    <property type="molecule type" value="mRNA"/>
</dbReference>
<name>Q6ZNV4_HUMAN</name>
<feature type="compositionally biased region" description="Basic residues" evidence="1">
    <location>
        <begin position="23"/>
        <end position="35"/>
    </location>
</feature>
<dbReference type="PANTHER" id="PTHR19446">
    <property type="entry name" value="REVERSE TRANSCRIPTASES"/>
    <property type="match status" value="1"/>
</dbReference>
<feature type="compositionally biased region" description="Polar residues" evidence="1">
    <location>
        <begin position="9"/>
        <end position="19"/>
    </location>
</feature>
<feature type="region of interest" description="Disordered" evidence="1">
    <location>
        <begin position="1"/>
        <end position="36"/>
    </location>
</feature>